<dbReference type="InterPro" id="IPR000719">
    <property type="entry name" value="Prot_kinase_dom"/>
</dbReference>
<dbReference type="PROSITE" id="PS00107">
    <property type="entry name" value="PROTEIN_KINASE_ATP"/>
    <property type="match status" value="1"/>
</dbReference>
<dbReference type="SUPFAM" id="SSF57889">
    <property type="entry name" value="Cysteine-rich domain"/>
    <property type="match status" value="1"/>
</dbReference>
<dbReference type="InterPro" id="IPR002219">
    <property type="entry name" value="PKC_DAG/PE"/>
</dbReference>
<keyword evidence="2" id="KW-0479">Metal-binding</keyword>
<dbReference type="GO" id="GO:0005737">
    <property type="term" value="C:cytoplasm"/>
    <property type="evidence" value="ECO:0007669"/>
    <property type="project" value="TreeGrafter"/>
</dbReference>
<evidence type="ECO:0000313" key="10">
    <source>
        <dbReference type="EMBL" id="KJH49144.1"/>
    </source>
</evidence>
<proteinExistence type="inferred from homology"/>
<keyword evidence="3" id="KW-0863">Zinc-finger</keyword>
<accession>A0A0D8XZE6</accession>
<keyword evidence="11" id="KW-1185">Reference proteome</keyword>
<evidence type="ECO:0000256" key="1">
    <source>
        <dbReference type="ARBA" id="ARBA00005843"/>
    </source>
</evidence>
<dbReference type="GO" id="GO:0008270">
    <property type="term" value="F:zinc ion binding"/>
    <property type="evidence" value="ECO:0007669"/>
    <property type="project" value="UniProtKB-KW"/>
</dbReference>
<evidence type="ECO:0000313" key="11">
    <source>
        <dbReference type="Proteomes" id="UP000053766"/>
    </source>
</evidence>
<sequence length="783" mass="86606">MSVQDSEKYWTHAMHSFEELVDHYVSSSKKLNDSSLAELEANIIRTLCLVIVSKPFMGRSLMPSWLRVVGLSSANIKQLEHFGVTDLSTLFAKSDIELELIADSARLAAEIKQKFLRSTTIAQRYLDAYKISKERGIEVGSFTNQQLSWSSCSPICSGRNEAWRPVCTESTTPPSPRFVVTPVDGEIGASGSYYHTHTLSPPIVSGCGSTQSTPTLGTSGRVAHSTSMQFGVQRSPKPSRLVHAIPHKWTKTTKFRLNSDSVCHFCQRPLGFGFLHAWEKCRSCKWKVHTHCRSRIGDSCGLTPEHLRILFDKLVQQNNGDIWNDPQSAVPMSRSLNEPAFQYPDSALGIGDSSSSTNSSAPSTPALPLGGFSGLGYVGSPYALATAPSRTSDRKFTFPDAVPEVPDIILPDVSDEERRMYRWTGSSSGSNEGPAPQPSRRGEGSEGTVIVDSTGSGGTEAALSDASTGGRSPSGSQSGHTWDRNKWNMTTIRGPNAQASWNEVTIPFQKIDFKKNSLIGRGRFGDVLRGYHFGDVAVKFLNMDHIEESRRLDEFKSEVAAHKACLSSISNTRHDNIVLFLGYCLEADKFGIVMSLCKGRPLYSILHEKNESVDLGSALMIATQICQGVSYLHTKKILHKDLRSKNIFVESKNKVVITDFGLFSMKRLKHPNRNHTMIVPAHWLTYLAPELIRALNEDWRELPFSESSDVYAFRNCCSTIWFELLTSSFPFSGELPGRIIWMVGNGLMAPLYNINTANGAKVILYCDYTFLLSLVHFVSGIVS</sequence>
<dbReference type="Gene3D" id="3.30.200.20">
    <property type="entry name" value="Phosphorylase Kinase, domain 1"/>
    <property type="match status" value="1"/>
</dbReference>
<dbReference type="InterPro" id="IPR046349">
    <property type="entry name" value="C1-like_sf"/>
</dbReference>
<dbReference type="Pfam" id="PF07714">
    <property type="entry name" value="PK_Tyr_Ser-Thr"/>
    <property type="match status" value="1"/>
</dbReference>
<feature type="domain" description="Protein kinase" evidence="8">
    <location>
        <begin position="513"/>
        <end position="783"/>
    </location>
</feature>
<dbReference type="InterPro" id="IPR011009">
    <property type="entry name" value="Kinase-like_dom_sf"/>
</dbReference>
<comment type="similarity">
    <text evidence="1">Belongs to the protein kinase superfamily. TKL Ser/Thr protein kinase family.</text>
</comment>
<dbReference type="OrthoDB" id="774951at2759"/>
<evidence type="ECO:0000256" key="6">
    <source>
        <dbReference type="PROSITE-ProRule" id="PRU10141"/>
    </source>
</evidence>
<evidence type="ECO:0000256" key="2">
    <source>
        <dbReference type="ARBA" id="ARBA00022723"/>
    </source>
</evidence>
<evidence type="ECO:0000256" key="7">
    <source>
        <dbReference type="SAM" id="MobiDB-lite"/>
    </source>
</evidence>
<keyword evidence="6" id="KW-0067">ATP-binding</keyword>
<gene>
    <name evidence="10" type="ORF">DICVIV_04702</name>
</gene>
<evidence type="ECO:0000256" key="4">
    <source>
        <dbReference type="ARBA" id="ARBA00022833"/>
    </source>
</evidence>
<dbReference type="PROSITE" id="PS00109">
    <property type="entry name" value="PROTEIN_KINASE_TYR"/>
    <property type="match status" value="1"/>
</dbReference>
<dbReference type="PANTHER" id="PTHR23257:SF963">
    <property type="entry name" value="AT08303P"/>
    <property type="match status" value="1"/>
</dbReference>
<evidence type="ECO:0000256" key="5">
    <source>
        <dbReference type="ARBA" id="ARBA00023254"/>
    </source>
</evidence>
<dbReference type="AlphaFoldDB" id="A0A0D8XZE6"/>
<keyword evidence="10" id="KW-0808">Transferase</keyword>
<organism evidence="10 11">
    <name type="scientific">Dictyocaulus viviparus</name>
    <name type="common">Bovine lungworm</name>
    <dbReference type="NCBI Taxonomy" id="29172"/>
    <lineage>
        <taxon>Eukaryota</taxon>
        <taxon>Metazoa</taxon>
        <taxon>Ecdysozoa</taxon>
        <taxon>Nematoda</taxon>
        <taxon>Chromadorea</taxon>
        <taxon>Rhabditida</taxon>
        <taxon>Rhabditina</taxon>
        <taxon>Rhabditomorpha</taxon>
        <taxon>Strongyloidea</taxon>
        <taxon>Metastrongylidae</taxon>
        <taxon>Dictyocaulus</taxon>
    </lineage>
</organism>
<feature type="region of interest" description="Disordered" evidence="7">
    <location>
        <begin position="423"/>
        <end position="487"/>
    </location>
</feature>
<reference evidence="11" key="2">
    <citation type="journal article" date="2016" name="Sci. Rep.">
        <title>Dictyocaulus viviparus genome, variome and transcriptome elucidate lungworm biology and support future intervention.</title>
        <authorList>
            <person name="McNulty S.N."/>
            <person name="Strube C."/>
            <person name="Rosa B.A."/>
            <person name="Martin J.C."/>
            <person name="Tyagi R."/>
            <person name="Choi Y.J."/>
            <person name="Wang Q."/>
            <person name="Hallsworth Pepin K."/>
            <person name="Zhang X."/>
            <person name="Ozersky P."/>
            <person name="Wilson R.K."/>
            <person name="Sternberg P.W."/>
            <person name="Gasser R.B."/>
            <person name="Mitreva M."/>
        </authorList>
    </citation>
    <scope>NUCLEOTIDE SEQUENCE [LARGE SCALE GENOMIC DNA]</scope>
    <source>
        <strain evidence="11">HannoverDv2000</strain>
    </source>
</reference>
<dbReference type="STRING" id="29172.A0A0D8XZE6"/>
<keyword evidence="10" id="KW-0418">Kinase</keyword>
<keyword evidence="4" id="KW-0862">Zinc</keyword>
<keyword evidence="6" id="KW-0547">Nucleotide-binding</keyword>
<dbReference type="SUPFAM" id="SSF56112">
    <property type="entry name" value="Protein kinase-like (PK-like)"/>
    <property type="match status" value="1"/>
</dbReference>
<reference evidence="10 11" key="1">
    <citation type="submission" date="2013-11" db="EMBL/GenBank/DDBJ databases">
        <title>Draft genome of the bovine lungworm Dictyocaulus viviparus.</title>
        <authorList>
            <person name="Mitreva M."/>
        </authorList>
    </citation>
    <scope>NUCLEOTIDE SEQUENCE [LARGE SCALE GENOMIC DNA]</scope>
    <source>
        <strain evidence="10 11">HannoverDv2000</strain>
    </source>
</reference>
<dbReference type="InterPro" id="IPR017441">
    <property type="entry name" value="Protein_kinase_ATP_BS"/>
</dbReference>
<feature type="domain" description="Phorbol-ester/DAG-type" evidence="9">
    <location>
        <begin position="246"/>
        <end position="300"/>
    </location>
</feature>
<dbReference type="InterPro" id="IPR001245">
    <property type="entry name" value="Ser-Thr/Tyr_kinase_cat_dom"/>
</dbReference>
<dbReference type="GO" id="GO:0040026">
    <property type="term" value="P:positive regulation of vulval development"/>
    <property type="evidence" value="ECO:0007669"/>
    <property type="project" value="UniProtKB-ARBA"/>
</dbReference>
<dbReference type="GO" id="GO:0005524">
    <property type="term" value="F:ATP binding"/>
    <property type="evidence" value="ECO:0007669"/>
    <property type="project" value="UniProtKB-UniRule"/>
</dbReference>
<dbReference type="PROSITE" id="PS50011">
    <property type="entry name" value="PROTEIN_KINASE_DOM"/>
    <property type="match status" value="1"/>
</dbReference>
<keyword evidence="5" id="KW-0469">Meiosis</keyword>
<feature type="compositionally biased region" description="Polar residues" evidence="7">
    <location>
        <begin position="465"/>
        <end position="480"/>
    </location>
</feature>
<dbReference type="FunFam" id="3.30.200.20:FF:000911">
    <property type="entry name" value="Protein CBR-KSR-1"/>
    <property type="match status" value="1"/>
</dbReference>
<dbReference type="SMART" id="SM00109">
    <property type="entry name" value="C1"/>
    <property type="match status" value="1"/>
</dbReference>
<evidence type="ECO:0000259" key="9">
    <source>
        <dbReference type="PROSITE" id="PS50081"/>
    </source>
</evidence>
<evidence type="ECO:0000259" key="8">
    <source>
        <dbReference type="PROSITE" id="PS50011"/>
    </source>
</evidence>
<feature type="binding site" evidence="6">
    <location>
        <position position="539"/>
    </location>
    <ligand>
        <name>ATP</name>
        <dbReference type="ChEBI" id="CHEBI:30616"/>
    </ligand>
</feature>
<dbReference type="GO" id="GO:0007265">
    <property type="term" value="P:Ras protein signal transduction"/>
    <property type="evidence" value="ECO:0007669"/>
    <property type="project" value="TreeGrafter"/>
</dbReference>
<dbReference type="PANTHER" id="PTHR23257">
    <property type="entry name" value="SERINE-THREONINE PROTEIN KINASE"/>
    <property type="match status" value="1"/>
</dbReference>
<dbReference type="GO" id="GO:0004672">
    <property type="term" value="F:protein kinase activity"/>
    <property type="evidence" value="ECO:0007669"/>
    <property type="project" value="InterPro"/>
</dbReference>
<dbReference type="Gene3D" id="1.10.510.10">
    <property type="entry name" value="Transferase(Phosphotransferase) domain 1"/>
    <property type="match status" value="1"/>
</dbReference>
<dbReference type="GO" id="GO:0002119">
    <property type="term" value="P:nematode larval development"/>
    <property type="evidence" value="ECO:0007669"/>
    <property type="project" value="UniProtKB-ARBA"/>
</dbReference>
<dbReference type="Gene3D" id="3.30.60.20">
    <property type="match status" value="1"/>
</dbReference>
<dbReference type="CDD" id="cd00029">
    <property type="entry name" value="C1"/>
    <property type="match status" value="1"/>
</dbReference>
<dbReference type="PROSITE" id="PS50081">
    <property type="entry name" value="ZF_DAG_PE_2"/>
    <property type="match status" value="1"/>
</dbReference>
<evidence type="ECO:0000256" key="3">
    <source>
        <dbReference type="ARBA" id="ARBA00022771"/>
    </source>
</evidence>
<dbReference type="GO" id="GO:0051321">
    <property type="term" value="P:meiotic cell cycle"/>
    <property type="evidence" value="ECO:0007669"/>
    <property type="project" value="UniProtKB-KW"/>
</dbReference>
<dbReference type="Proteomes" id="UP000053766">
    <property type="component" value="Unassembled WGS sequence"/>
</dbReference>
<dbReference type="EMBL" id="KN716244">
    <property type="protein sequence ID" value="KJH49144.1"/>
    <property type="molecule type" value="Genomic_DNA"/>
</dbReference>
<dbReference type="InterPro" id="IPR050167">
    <property type="entry name" value="Ser_Thr_protein_kinase"/>
</dbReference>
<dbReference type="InterPro" id="IPR008266">
    <property type="entry name" value="Tyr_kinase_AS"/>
</dbReference>
<protein>
    <submittedName>
        <fullName evidence="10">Kinase domain protein</fullName>
    </submittedName>
</protein>
<name>A0A0D8XZE6_DICVI</name>